<dbReference type="SUPFAM" id="SSF52317">
    <property type="entry name" value="Class I glutamine amidotransferase-like"/>
    <property type="match status" value="1"/>
</dbReference>
<evidence type="ECO:0000256" key="5">
    <source>
        <dbReference type="ARBA" id="ARBA00022962"/>
    </source>
</evidence>
<comment type="function">
    <text evidence="10">IGPS catalyzes the conversion of PRFAR and glutamine to IGP, AICAR and glutamate. The HisH subunit catalyzes the hydrolysis of glutamine to glutamate and ammonia as part of the synthesis of IGP and AICAR. The resulting ammonia molecule is channeled to the active site of HisF.</text>
</comment>
<dbReference type="PANTHER" id="PTHR42701:SF1">
    <property type="entry name" value="IMIDAZOLE GLYCEROL PHOSPHATE SYNTHASE SUBUNIT HISH"/>
    <property type="match status" value="1"/>
</dbReference>
<dbReference type="InterPro" id="IPR010139">
    <property type="entry name" value="Imidazole-glycPsynth_HisH"/>
</dbReference>
<accession>A0A1F6NJ79</accession>
<dbReference type="GO" id="GO:0000105">
    <property type="term" value="P:L-histidine biosynthetic process"/>
    <property type="evidence" value="ECO:0007669"/>
    <property type="project" value="UniProtKB-UniRule"/>
</dbReference>
<reference evidence="13 14" key="1">
    <citation type="journal article" date="2016" name="Nat. Commun.">
        <title>Thousands of microbial genomes shed light on interconnected biogeochemical processes in an aquifer system.</title>
        <authorList>
            <person name="Anantharaman K."/>
            <person name="Brown C.T."/>
            <person name="Hug L.A."/>
            <person name="Sharon I."/>
            <person name="Castelle C.J."/>
            <person name="Probst A.J."/>
            <person name="Thomas B.C."/>
            <person name="Singh A."/>
            <person name="Wilkins M.J."/>
            <person name="Karaoz U."/>
            <person name="Brodie E.L."/>
            <person name="Williams K.H."/>
            <person name="Hubbard S.S."/>
            <person name="Banfield J.F."/>
        </authorList>
    </citation>
    <scope>NUCLEOTIDE SEQUENCE [LARGE SCALE GENOMIC DNA]</scope>
</reference>
<comment type="subcellular location">
    <subcellularLocation>
        <location evidence="10">Cytoplasm</location>
    </subcellularLocation>
</comment>
<keyword evidence="4 10" id="KW-0378">Hydrolase</keyword>
<gene>
    <name evidence="10" type="primary">hisH</name>
    <name evidence="13" type="ORF">A2373_01100</name>
</gene>
<dbReference type="GO" id="GO:0005737">
    <property type="term" value="C:cytoplasm"/>
    <property type="evidence" value="ECO:0007669"/>
    <property type="project" value="UniProtKB-SubCell"/>
</dbReference>
<protein>
    <recommendedName>
        <fullName evidence="10">Imidazole glycerol phosphate synthase subunit HisH</fullName>
        <ecNumber evidence="10">4.3.2.10</ecNumber>
    </recommendedName>
    <alternativeName>
        <fullName evidence="10">IGP synthase glutaminase subunit</fullName>
        <ecNumber evidence="10">3.5.1.2</ecNumber>
    </alternativeName>
    <alternativeName>
        <fullName evidence="10">IGP synthase subunit HisH</fullName>
    </alternativeName>
    <alternativeName>
        <fullName evidence="10">ImGP synthase subunit HisH</fullName>
        <shortName evidence="10">IGPS subunit HisH</shortName>
    </alternativeName>
</protein>
<keyword evidence="10" id="KW-0963">Cytoplasm</keyword>
<dbReference type="GO" id="GO:0000107">
    <property type="term" value="F:imidazoleglycerol-phosphate synthase activity"/>
    <property type="evidence" value="ECO:0007669"/>
    <property type="project" value="UniProtKB-UniRule"/>
</dbReference>
<keyword evidence="5 10" id="KW-0315">Glutamine amidotransferase</keyword>
<dbReference type="GO" id="GO:0016829">
    <property type="term" value="F:lyase activity"/>
    <property type="evidence" value="ECO:0007669"/>
    <property type="project" value="UniProtKB-KW"/>
</dbReference>
<dbReference type="HAMAP" id="MF_00278">
    <property type="entry name" value="HisH"/>
    <property type="match status" value="1"/>
</dbReference>
<comment type="pathway">
    <text evidence="1 10">Amino-acid biosynthesis; L-histidine biosynthesis; L-histidine from 5-phospho-alpha-D-ribose 1-diphosphate: step 5/9.</text>
</comment>
<sequence>MIAIINYKMGNLQSVGNLLEYLGEEYVITDKKEEIAGADKIILPGVGAFTEAMKNLRELDLLDILKEEVLEKKKPFLGICLGMQILAEKGYEGGECDGLGFLKGEVRHFDLKDKKLPIPHVGWNTVKPKEGSILYGNDVRERVFYFVHSYHLICKDEEDVSGYADYGGNFVASVEKGNIFATQFHPEKSQDDGIEVFKNFLAYKSA</sequence>
<organism evidence="13 14">
    <name type="scientific">Candidatus Magasanikbacteria bacterium RIFOXYB1_FULL_40_15</name>
    <dbReference type="NCBI Taxonomy" id="1798697"/>
    <lineage>
        <taxon>Bacteria</taxon>
        <taxon>Candidatus Magasanikiibacteriota</taxon>
    </lineage>
</organism>
<dbReference type="PROSITE" id="PS51274">
    <property type="entry name" value="GATASE_COBBQ"/>
    <property type="match status" value="1"/>
</dbReference>
<evidence type="ECO:0000313" key="14">
    <source>
        <dbReference type="Proteomes" id="UP000176300"/>
    </source>
</evidence>
<keyword evidence="13" id="KW-0808">Transferase</keyword>
<name>A0A1F6NJ79_9BACT</name>
<evidence type="ECO:0000256" key="10">
    <source>
        <dbReference type="HAMAP-Rule" id="MF_00278"/>
    </source>
</evidence>
<dbReference type="NCBIfam" id="TIGR01855">
    <property type="entry name" value="IMP_synth_hisH"/>
    <property type="match status" value="1"/>
</dbReference>
<feature type="domain" description="Glutamine amidotransferase" evidence="12">
    <location>
        <begin position="29"/>
        <end position="201"/>
    </location>
</feature>
<dbReference type="InterPro" id="IPR017926">
    <property type="entry name" value="GATASE"/>
</dbReference>
<evidence type="ECO:0000256" key="8">
    <source>
        <dbReference type="ARBA" id="ARBA00047838"/>
    </source>
</evidence>
<dbReference type="UniPathway" id="UPA00031">
    <property type="reaction ID" value="UER00010"/>
</dbReference>
<dbReference type="AlphaFoldDB" id="A0A1F6NJ79"/>
<keyword evidence="3 10" id="KW-0028">Amino-acid biosynthesis</keyword>
<evidence type="ECO:0000256" key="6">
    <source>
        <dbReference type="ARBA" id="ARBA00023102"/>
    </source>
</evidence>
<dbReference type="GO" id="GO:0004359">
    <property type="term" value="F:glutaminase activity"/>
    <property type="evidence" value="ECO:0007669"/>
    <property type="project" value="UniProtKB-EC"/>
</dbReference>
<proteinExistence type="inferred from homology"/>
<keyword evidence="6 10" id="KW-0368">Histidine biosynthesis</keyword>
<comment type="caution">
    <text evidence="13">The sequence shown here is derived from an EMBL/GenBank/DDBJ whole genome shotgun (WGS) entry which is preliminary data.</text>
</comment>
<dbReference type="PANTHER" id="PTHR42701">
    <property type="entry name" value="IMIDAZOLE GLYCEROL PHOSPHATE SYNTHASE SUBUNIT HISH"/>
    <property type="match status" value="1"/>
</dbReference>
<feature type="active site" description="Nucleophile" evidence="10 11">
    <location>
        <position position="80"/>
    </location>
</feature>
<dbReference type="PIRSF" id="PIRSF000495">
    <property type="entry name" value="Amidotransf_hisH"/>
    <property type="match status" value="1"/>
</dbReference>
<comment type="catalytic activity">
    <reaction evidence="8 10">
        <text>5-[(5-phospho-1-deoxy-D-ribulos-1-ylimino)methylamino]-1-(5-phospho-beta-D-ribosyl)imidazole-4-carboxamide + L-glutamine = D-erythro-1-(imidazol-4-yl)glycerol 3-phosphate + 5-amino-1-(5-phospho-beta-D-ribosyl)imidazole-4-carboxamide + L-glutamate + H(+)</text>
        <dbReference type="Rhea" id="RHEA:24793"/>
        <dbReference type="ChEBI" id="CHEBI:15378"/>
        <dbReference type="ChEBI" id="CHEBI:29985"/>
        <dbReference type="ChEBI" id="CHEBI:58278"/>
        <dbReference type="ChEBI" id="CHEBI:58359"/>
        <dbReference type="ChEBI" id="CHEBI:58475"/>
        <dbReference type="ChEBI" id="CHEBI:58525"/>
        <dbReference type="EC" id="4.3.2.10"/>
    </reaction>
</comment>
<comment type="catalytic activity">
    <reaction evidence="9 10">
        <text>L-glutamine + H2O = L-glutamate + NH4(+)</text>
        <dbReference type="Rhea" id="RHEA:15889"/>
        <dbReference type="ChEBI" id="CHEBI:15377"/>
        <dbReference type="ChEBI" id="CHEBI:28938"/>
        <dbReference type="ChEBI" id="CHEBI:29985"/>
        <dbReference type="ChEBI" id="CHEBI:58359"/>
        <dbReference type="EC" id="3.5.1.2"/>
    </reaction>
</comment>
<dbReference type="STRING" id="1798697.A2373_01100"/>
<evidence type="ECO:0000259" key="12">
    <source>
        <dbReference type="Pfam" id="PF00117"/>
    </source>
</evidence>
<dbReference type="EMBL" id="MFQS01000007">
    <property type="protein sequence ID" value="OGH83922.1"/>
    <property type="molecule type" value="Genomic_DNA"/>
</dbReference>
<evidence type="ECO:0000256" key="4">
    <source>
        <dbReference type="ARBA" id="ARBA00022801"/>
    </source>
</evidence>
<dbReference type="PROSITE" id="PS51273">
    <property type="entry name" value="GATASE_TYPE_1"/>
    <property type="match status" value="1"/>
</dbReference>
<comment type="subunit">
    <text evidence="2 10">Heterodimer of HisH and HisF.</text>
</comment>
<evidence type="ECO:0000313" key="13">
    <source>
        <dbReference type="EMBL" id="OGH83922.1"/>
    </source>
</evidence>
<evidence type="ECO:0000256" key="1">
    <source>
        <dbReference type="ARBA" id="ARBA00005091"/>
    </source>
</evidence>
<feature type="active site" evidence="10 11">
    <location>
        <position position="187"/>
    </location>
</feature>
<evidence type="ECO:0000256" key="7">
    <source>
        <dbReference type="ARBA" id="ARBA00023239"/>
    </source>
</evidence>
<dbReference type="CDD" id="cd01748">
    <property type="entry name" value="GATase1_IGP_Synthase"/>
    <property type="match status" value="1"/>
</dbReference>
<dbReference type="Gene3D" id="3.40.50.880">
    <property type="match status" value="1"/>
</dbReference>
<feature type="active site" evidence="10 11">
    <location>
        <position position="185"/>
    </location>
</feature>
<dbReference type="Proteomes" id="UP000176300">
    <property type="component" value="Unassembled WGS sequence"/>
</dbReference>
<evidence type="ECO:0000256" key="11">
    <source>
        <dbReference type="PIRSR" id="PIRSR000495-1"/>
    </source>
</evidence>
<keyword evidence="7 10" id="KW-0456">Lyase</keyword>
<dbReference type="EC" id="4.3.2.10" evidence="10"/>
<evidence type="ECO:0000256" key="9">
    <source>
        <dbReference type="ARBA" id="ARBA00049534"/>
    </source>
</evidence>
<evidence type="ECO:0000256" key="2">
    <source>
        <dbReference type="ARBA" id="ARBA00011152"/>
    </source>
</evidence>
<dbReference type="EC" id="3.5.1.2" evidence="10"/>
<dbReference type="InterPro" id="IPR029062">
    <property type="entry name" value="Class_I_gatase-like"/>
</dbReference>
<dbReference type="Pfam" id="PF00117">
    <property type="entry name" value="GATase"/>
    <property type="match status" value="1"/>
</dbReference>
<evidence type="ECO:0000256" key="3">
    <source>
        <dbReference type="ARBA" id="ARBA00022605"/>
    </source>
</evidence>